<evidence type="ECO:0000259" key="1">
    <source>
        <dbReference type="Pfam" id="PF03235"/>
    </source>
</evidence>
<protein>
    <submittedName>
        <fullName evidence="2">DUF262 domain-containing protein</fullName>
    </submittedName>
</protein>
<dbReference type="RefSeq" id="WP_222823191.1">
    <property type="nucleotide sequence ID" value="NZ_CP082237.1"/>
</dbReference>
<evidence type="ECO:0000313" key="3">
    <source>
        <dbReference type="Proteomes" id="UP000825179"/>
    </source>
</evidence>
<dbReference type="KEGG" id="cthu:HUR95_08375"/>
<gene>
    <name evidence="2" type="ORF">HUR95_08375</name>
</gene>
<sequence length="587" mass="68252">MTSTLFKKVDYSLSRLIHDIDNGEIGLPDIQRPFVWTAAKVRDLFDSMYKGFPVGFFLFWSYEHMTKTRQIGVDKKQHAIPRLLIVDGQQRLTSLYAVLKGKPVLTKDYRTQHIKIAFRPSDELFEVADAAIMRDPEFISDISQIWNSGKSIFKLTSEFLNRLNQAREVTPEEEEQISEAIAKLYDLQNFSFTALEISSTVDEEQVSEIFVRINSKGKQLNQADFILTLLSVFWDEGRKELEEFCRAARQPSSDGSATPFNHFIYPEPDQLLRASIGLGFKRARLKNVYSILRGKDLQTGEFSDERREEQFEILKAAHRHVLNLQNWHEFFKCLIRAGYRSSAMISSQMGLIYSYVMFLIGKIDCKMELNRLRKLIAKWYFMVSITGRYTGSPETVMERDLARLREVKDADTFAKVLEKIIEDELTNDFWNISLVNDLETSSSQSPAFYAYYAALNLLGAKVLFSDMKVSELLDPALRSNRSPIEKHHLFPKNYLKSIGITSRREINQVANYTSVEWTDNTKIADQSPAEYFPKYAQKYSEDELKQVMEWHALPQGWEQMDYFTFLEERRKLMSKVIRAGYEQLNKD</sequence>
<dbReference type="InterPro" id="IPR004919">
    <property type="entry name" value="GmrSD_N"/>
</dbReference>
<name>A0A8X8I6Y4_CALTT</name>
<dbReference type="Proteomes" id="UP000825179">
    <property type="component" value="Chromosome"/>
</dbReference>
<dbReference type="PANTHER" id="PTHR37292">
    <property type="entry name" value="VNG6097C"/>
    <property type="match status" value="1"/>
</dbReference>
<reference evidence="2 3" key="1">
    <citation type="journal article" date="2020" name="Extremophiles">
        <title>Genomic analysis of Caldalkalibacillus thermarum TA2.A1 reveals aerobic alkaliphilic metabolism and evolutionary hallmarks linking alkaliphilic bacteria and plant life.</title>
        <authorList>
            <person name="de Jong S.I."/>
            <person name="van den Broek M.A."/>
            <person name="Merkel A.Y."/>
            <person name="de la Torre Cortes P."/>
            <person name="Kalamorz F."/>
            <person name="Cook G.M."/>
            <person name="van Loosdrecht M.C.M."/>
            <person name="McMillan D.G.G."/>
        </authorList>
    </citation>
    <scope>NUCLEOTIDE SEQUENCE [LARGE SCALE GENOMIC DNA]</scope>
    <source>
        <strain evidence="2 3">TA2.A1</strain>
    </source>
</reference>
<feature type="domain" description="GmrSD restriction endonucleases N-terminal" evidence="1">
    <location>
        <begin position="14"/>
        <end position="229"/>
    </location>
</feature>
<dbReference type="Pfam" id="PF03235">
    <property type="entry name" value="GmrSD_N"/>
    <property type="match status" value="1"/>
</dbReference>
<proteinExistence type="predicted"/>
<organism evidence="2 3">
    <name type="scientific">Caldalkalibacillus thermarum (strain TA2.A1)</name>
    <dbReference type="NCBI Taxonomy" id="986075"/>
    <lineage>
        <taxon>Bacteria</taxon>
        <taxon>Bacillati</taxon>
        <taxon>Bacillota</taxon>
        <taxon>Bacilli</taxon>
        <taxon>Bacillales</taxon>
        <taxon>Bacillaceae</taxon>
        <taxon>Caldalkalibacillus</taxon>
    </lineage>
</organism>
<accession>A0A8X8I6Y4</accession>
<keyword evidence="3" id="KW-1185">Reference proteome</keyword>
<dbReference type="AlphaFoldDB" id="A0A8X8I6Y4"/>
<dbReference type="EMBL" id="CP082237">
    <property type="protein sequence ID" value="QZT35205.1"/>
    <property type="molecule type" value="Genomic_DNA"/>
</dbReference>
<dbReference type="PANTHER" id="PTHR37292:SF2">
    <property type="entry name" value="DUF262 DOMAIN-CONTAINING PROTEIN"/>
    <property type="match status" value="1"/>
</dbReference>
<evidence type="ECO:0000313" key="2">
    <source>
        <dbReference type="EMBL" id="QZT35205.1"/>
    </source>
</evidence>